<protein>
    <submittedName>
        <fullName evidence="2">Uncharacterized protein</fullName>
    </submittedName>
</protein>
<feature type="compositionally biased region" description="Polar residues" evidence="1">
    <location>
        <begin position="52"/>
        <end position="64"/>
    </location>
</feature>
<feature type="compositionally biased region" description="Basic and acidic residues" evidence="1">
    <location>
        <begin position="1"/>
        <end position="19"/>
    </location>
</feature>
<evidence type="ECO:0000313" key="3">
    <source>
        <dbReference type="Proteomes" id="UP001420932"/>
    </source>
</evidence>
<reference evidence="2 3" key="1">
    <citation type="submission" date="2024-01" db="EMBL/GenBank/DDBJ databases">
        <title>Genome assemblies of Stephania.</title>
        <authorList>
            <person name="Yang L."/>
        </authorList>
    </citation>
    <scope>NUCLEOTIDE SEQUENCE [LARGE SCALE GENOMIC DNA]</scope>
    <source>
        <strain evidence="2">YNDBR</strain>
        <tissue evidence="2">Leaf</tissue>
    </source>
</reference>
<feature type="region of interest" description="Disordered" evidence="1">
    <location>
        <begin position="1"/>
        <end position="64"/>
    </location>
</feature>
<gene>
    <name evidence="2" type="ORF">Syun_004682</name>
</gene>
<dbReference type="AlphaFoldDB" id="A0AAP0Q1N9"/>
<dbReference type="Proteomes" id="UP001420932">
    <property type="component" value="Unassembled WGS sequence"/>
</dbReference>
<dbReference type="EMBL" id="JBBNAF010000002">
    <property type="protein sequence ID" value="KAK9163780.1"/>
    <property type="molecule type" value="Genomic_DNA"/>
</dbReference>
<name>A0AAP0Q1N9_9MAGN</name>
<sequence>MYKARSEKASQNRKNEKGDPGTGPSKHTGGTRSFQTYEDVLALDMDEDDEVTPNNVSSSSYGRS</sequence>
<comment type="caution">
    <text evidence="2">The sequence shown here is derived from an EMBL/GenBank/DDBJ whole genome shotgun (WGS) entry which is preliminary data.</text>
</comment>
<organism evidence="2 3">
    <name type="scientific">Stephania yunnanensis</name>
    <dbReference type="NCBI Taxonomy" id="152371"/>
    <lineage>
        <taxon>Eukaryota</taxon>
        <taxon>Viridiplantae</taxon>
        <taxon>Streptophyta</taxon>
        <taxon>Embryophyta</taxon>
        <taxon>Tracheophyta</taxon>
        <taxon>Spermatophyta</taxon>
        <taxon>Magnoliopsida</taxon>
        <taxon>Ranunculales</taxon>
        <taxon>Menispermaceae</taxon>
        <taxon>Menispermoideae</taxon>
        <taxon>Cissampelideae</taxon>
        <taxon>Stephania</taxon>
    </lineage>
</organism>
<accession>A0AAP0Q1N9</accession>
<evidence type="ECO:0000256" key="1">
    <source>
        <dbReference type="SAM" id="MobiDB-lite"/>
    </source>
</evidence>
<evidence type="ECO:0000313" key="2">
    <source>
        <dbReference type="EMBL" id="KAK9163780.1"/>
    </source>
</evidence>
<proteinExistence type="predicted"/>
<keyword evidence="3" id="KW-1185">Reference proteome</keyword>